<dbReference type="InterPro" id="IPR013525">
    <property type="entry name" value="ABC2_TM"/>
</dbReference>
<keyword evidence="9" id="KW-1185">Reference proteome</keyword>
<keyword evidence="4 6" id="KW-0472">Membrane</keyword>
<evidence type="ECO:0000256" key="4">
    <source>
        <dbReference type="ARBA" id="ARBA00023136"/>
    </source>
</evidence>
<dbReference type="AlphaFoldDB" id="A0A495JPI4"/>
<feature type="transmembrane region" description="Helical" evidence="6">
    <location>
        <begin position="55"/>
        <end position="78"/>
    </location>
</feature>
<evidence type="ECO:0000256" key="2">
    <source>
        <dbReference type="ARBA" id="ARBA00022692"/>
    </source>
</evidence>
<feature type="transmembrane region" description="Helical" evidence="6">
    <location>
        <begin position="162"/>
        <end position="182"/>
    </location>
</feature>
<evidence type="ECO:0000256" key="6">
    <source>
        <dbReference type="SAM" id="Phobius"/>
    </source>
</evidence>
<evidence type="ECO:0000256" key="5">
    <source>
        <dbReference type="ARBA" id="ARBA00023251"/>
    </source>
</evidence>
<comment type="caution">
    <text evidence="8">The sequence shown here is derived from an EMBL/GenBank/DDBJ whole genome shotgun (WGS) entry which is preliminary data.</text>
</comment>
<accession>A0A495JPI4</accession>
<protein>
    <submittedName>
        <fullName evidence="8">ABC-2 type transport system permease protein</fullName>
    </submittedName>
</protein>
<dbReference type="GO" id="GO:0140359">
    <property type="term" value="F:ABC-type transporter activity"/>
    <property type="evidence" value="ECO:0007669"/>
    <property type="project" value="InterPro"/>
</dbReference>
<name>A0A495JPI4_9ACTN</name>
<dbReference type="Proteomes" id="UP000277671">
    <property type="component" value="Unassembled WGS sequence"/>
</dbReference>
<dbReference type="OrthoDB" id="3699899at2"/>
<evidence type="ECO:0000313" key="9">
    <source>
        <dbReference type="Proteomes" id="UP000277671"/>
    </source>
</evidence>
<dbReference type="InterPro" id="IPR000412">
    <property type="entry name" value="ABC_2_transport"/>
</dbReference>
<dbReference type="Pfam" id="PF01061">
    <property type="entry name" value="ABC2_membrane"/>
    <property type="match status" value="1"/>
</dbReference>
<evidence type="ECO:0000256" key="1">
    <source>
        <dbReference type="ARBA" id="ARBA00004141"/>
    </source>
</evidence>
<evidence type="ECO:0000256" key="3">
    <source>
        <dbReference type="ARBA" id="ARBA00022989"/>
    </source>
</evidence>
<dbReference type="PANTHER" id="PTHR43229">
    <property type="entry name" value="NODULATION PROTEIN J"/>
    <property type="match status" value="1"/>
</dbReference>
<feature type="transmembrane region" description="Helical" evidence="6">
    <location>
        <begin position="99"/>
        <end position="120"/>
    </location>
</feature>
<comment type="subcellular location">
    <subcellularLocation>
        <location evidence="1">Membrane</location>
        <topology evidence="1">Multi-pass membrane protein</topology>
    </subcellularLocation>
</comment>
<sequence>MRHWSRSYLLLLCWSAIRLRHTLPLMVIIQTMLAVGIVIGFSFLVPTMDQQTALYLSTGAPTLGLITVGMVLAPQLVAEAKTAGTFDYNRTLPVPRSTILAADLSIWLLSALPGLVLALFTATLRFDITLDVSPLVVVAVLLVALTATAIGYAIAYATSPTVANLIAQLIVFVSLMFSPVNFPADRLPEWLRAVHQVLPFQYMAEAVRDTLAVPTDGISTAPFAVLAGWCLLGLTVTMRIMTRRG</sequence>
<dbReference type="PANTHER" id="PTHR43229:SF3">
    <property type="entry name" value="ABC-TYPE MULTIDRUG TRANSPORT SYSTEM, PERMEASE COMPONENT"/>
    <property type="match status" value="1"/>
</dbReference>
<dbReference type="GO" id="GO:0046677">
    <property type="term" value="P:response to antibiotic"/>
    <property type="evidence" value="ECO:0007669"/>
    <property type="project" value="UniProtKB-KW"/>
</dbReference>
<organism evidence="8 9">
    <name type="scientific">Micromonospora pisi</name>
    <dbReference type="NCBI Taxonomy" id="589240"/>
    <lineage>
        <taxon>Bacteria</taxon>
        <taxon>Bacillati</taxon>
        <taxon>Actinomycetota</taxon>
        <taxon>Actinomycetes</taxon>
        <taxon>Micromonosporales</taxon>
        <taxon>Micromonosporaceae</taxon>
        <taxon>Micromonospora</taxon>
    </lineage>
</organism>
<proteinExistence type="predicted"/>
<keyword evidence="2 6" id="KW-0812">Transmembrane</keyword>
<evidence type="ECO:0000313" key="8">
    <source>
        <dbReference type="EMBL" id="RKR90866.1"/>
    </source>
</evidence>
<feature type="transmembrane region" description="Helical" evidence="6">
    <location>
        <begin position="21"/>
        <end position="43"/>
    </location>
</feature>
<feature type="domain" description="ABC-2 type transporter transmembrane" evidence="7">
    <location>
        <begin position="23"/>
        <end position="210"/>
    </location>
</feature>
<reference evidence="8 9" key="1">
    <citation type="submission" date="2018-10" db="EMBL/GenBank/DDBJ databases">
        <title>Sequencing the genomes of 1000 actinobacteria strains.</title>
        <authorList>
            <person name="Klenk H.-P."/>
        </authorList>
    </citation>
    <scope>NUCLEOTIDE SEQUENCE [LARGE SCALE GENOMIC DNA]</scope>
    <source>
        <strain evidence="8 9">DSM 45175</strain>
    </source>
</reference>
<dbReference type="RefSeq" id="WP_121159065.1">
    <property type="nucleotide sequence ID" value="NZ_RBKT01000001.1"/>
</dbReference>
<dbReference type="InterPro" id="IPR051784">
    <property type="entry name" value="Nod_factor_ABC_transporter"/>
</dbReference>
<keyword evidence="3 6" id="KW-1133">Transmembrane helix</keyword>
<dbReference type="PIRSF" id="PIRSF006648">
    <property type="entry name" value="DrrB"/>
    <property type="match status" value="1"/>
</dbReference>
<dbReference type="GO" id="GO:0043190">
    <property type="term" value="C:ATP-binding cassette (ABC) transporter complex"/>
    <property type="evidence" value="ECO:0007669"/>
    <property type="project" value="InterPro"/>
</dbReference>
<feature type="transmembrane region" description="Helical" evidence="6">
    <location>
        <begin position="132"/>
        <end position="155"/>
    </location>
</feature>
<evidence type="ECO:0000259" key="7">
    <source>
        <dbReference type="Pfam" id="PF01061"/>
    </source>
</evidence>
<keyword evidence="5" id="KW-0046">Antibiotic resistance</keyword>
<feature type="transmembrane region" description="Helical" evidence="6">
    <location>
        <begin position="221"/>
        <end position="241"/>
    </location>
</feature>
<gene>
    <name evidence="8" type="ORF">BDK92_5250</name>
</gene>
<dbReference type="EMBL" id="RBKT01000001">
    <property type="protein sequence ID" value="RKR90866.1"/>
    <property type="molecule type" value="Genomic_DNA"/>
</dbReference>